<reference evidence="4" key="1">
    <citation type="journal article" date="2019" name="Nat. Commun.">
        <title>The genome of broomcorn millet.</title>
        <authorList>
            <person name="Zou C."/>
            <person name="Miki D."/>
            <person name="Li D."/>
            <person name="Tang Q."/>
            <person name="Xiao L."/>
            <person name="Rajput S."/>
            <person name="Deng P."/>
            <person name="Jia W."/>
            <person name="Huang R."/>
            <person name="Zhang M."/>
            <person name="Sun Y."/>
            <person name="Hu J."/>
            <person name="Fu X."/>
            <person name="Schnable P.S."/>
            <person name="Li F."/>
            <person name="Zhang H."/>
            <person name="Feng B."/>
            <person name="Zhu X."/>
            <person name="Liu R."/>
            <person name="Schnable J.C."/>
            <person name="Zhu J.-K."/>
            <person name="Zhang H."/>
        </authorList>
    </citation>
    <scope>NUCLEOTIDE SEQUENCE [LARGE SCALE GENOMIC DNA]</scope>
</reference>
<dbReference type="PANTHER" id="PTHR46224">
    <property type="entry name" value="ANKYRIN REPEAT FAMILY PROTEIN"/>
    <property type="match status" value="1"/>
</dbReference>
<dbReference type="OrthoDB" id="687050at2759"/>
<dbReference type="STRING" id="4540.A0A3L6PCV0"/>
<dbReference type="SUPFAM" id="SSF48403">
    <property type="entry name" value="Ankyrin repeat"/>
    <property type="match status" value="1"/>
</dbReference>
<gene>
    <name evidence="3" type="ORF">C2845_PMPSC055441</name>
</gene>
<name>A0A3L6PCV0_PANMI</name>
<dbReference type="AlphaFoldDB" id="A0A3L6PCV0"/>
<dbReference type="InterPro" id="IPR051616">
    <property type="entry name" value="Cul2-RING_E3_ligase_SR"/>
</dbReference>
<dbReference type="Pfam" id="PF12796">
    <property type="entry name" value="Ank_2"/>
    <property type="match status" value="1"/>
</dbReference>
<organism evidence="3 4">
    <name type="scientific">Panicum miliaceum</name>
    <name type="common">Proso millet</name>
    <name type="synonym">Broomcorn millet</name>
    <dbReference type="NCBI Taxonomy" id="4540"/>
    <lineage>
        <taxon>Eukaryota</taxon>
        <taxon>Viridiplantae</taxon>
        <taxon>Streptophyta</taxon>
        <taxon>Embryophyta</taxon>
        <taxon>Tracheophyta</taxon>
        <taxon>Spermatophyta</taxon>
        <taxon>Magnoliopsida</taxon>
        <taxon>Liliopsida</taxon>
        <taxon>Poales</taxon>
        <taxon>Poaceae</taxon>
        <taxon>PACMAD clade</taxon>
        <taxon>Panicoideae</taxon>
        <taxon>Panicodae</taxon>
        <taxon>Paniceae</taxon>
        <taxon>Panicinae</taxon>
        <taxon>Panicum</taxon>
        <taxon>Panicum sect. Panicum</taxon>
    </lineage>
</organism>
<evidence type="ECO:0000313" key="4">
    <source>
        <dbReference type="Proteomes" id="UP000275267"/>
    </source>
</evidence>
<dbReference type="PROSITE" id="PS50297">
    <property type="entry name" value="ANK_REP_REGION"/>
    <property type="match status" value="1"/>
</dbReference>
<sequence length="196" mass="21627">MDWSNVYMTMASCSDWLLTMTPLAKTLLAIPERMNESTRLKCMKLLVKAGADLNSRHPQTPLVIATLKGLTECVEYLLEAGADANIPAKDVGSKPIEFAAESGRRKLVEVDQSDNTDSKVHLKLHDDKAIKHDAVSSKPCPEDEASDKDRKAQLKLKGGKAVEAKDYASALEFYSEKESFSFPLRRRCAEGPQAIS</sequence>
<feature type="region of interest" description="Disordered" evidence="2">
    <location>
        <begin position="134"/>
        <end position="155"/>
    </location>
</feature>
<dbReference type="PROSITE" id="PS50088">
    <property type="entry name" value="ANK_REPEAT"/>
    <property type="match status" value="1"/>
</dbReference>
<dbReference type="Proteomes" id="UP000275267">
    <property type="component" value="Unassembled WGS sequence"/>
</dbReference>
<accession>A0A3L6PCV0</accession>
<dbReference type="EMBL" id="PQIB02000129">
    <property type="protein sequence ID" value="RLM52807.1"/>
    <property type="molecule type" value="Genomic_DNA"/>
</dbReference>
<feature type="repeat" description="ANK" evidence="1">
    <location>
        <begin position="57"/>
        <end position="89"/>
    </location>
</feature>
<dbReference type="Gene3D" id="1.25.40.20">
    <property type="entry name" value="Ankyrin repeat-containing domain"/>
    <property type="match status" value="1"/>
</dbReference>
<dbReference type="InterPro" id="IPR002110">
    <property type="entry name" value="Ankyrin_rpt"/>
</dbReference>
<keyword evidence="1" id="KW-0040">ANK repeat</keyword>
<protein>
    <submittedName>
        <fullName evidence="3">Tankyrase-1-like isoform X1</fullName>
    </submittedName>
</protein>
<evidence type="ECO:0000256" key="1">
    <source>
        <dbReference type="PROSITE-ProRule" id="PRU00023"/>
    </source>
</evidence>
<evidence type="ECO:0000256" key="2">
    <source>
        <dbReference type="SAM" id="MobiDB-lite"/>
    </source>
</evidence>
<comment type="caution">
    <text evidence="3">The sequence shown here is derived from an EMBL/GenBank/DDBJ whole genome shotgun (WGS) entry which is preliminary data.</text>
</comment>
<proteinExistence type="predicted"/>
<dbReference type="PANTHER" id="PTHR46224:SF19">
    <property type="entry name" value="OS03G0680200 PROTEIN"/>
    <property type="match status" value="1"/>
</dbReference>
<dbReference type="SMART" id="SM00248">
    <property type="entry name" value="ANK"/>
    <property type="match status" value="2"/>
</dbReference>
<dbReference type="InterPro" id="IPR036770">
    <property type="entry name" value="Ankyrin_rpt-contain_sf"/>
</dbReference>
<keyword evidence="4" id="KW-1185">Reference proteome</keyword>
<evidence type="ECO:0000313" key="3">
    <source>
        <dbReference type="EMBL" id="RLM52807.1"/>
    </source>
</evidence>